<name>A0A7W7EZ02_9SPHN</name>
<dbReference type="RefSeq" id="WP_184112286.1">
    <property type="nucleotide sequence ID" value="NZ_JACHNY010000002.1"/>
</dbReference>
<sequence>MIAWDIVNTLGRLVLTLIVVVKITRFRGTLNAMERVSLGAMGGGSFLTIAVIWERQSSPFDGWATTLVTFGAVGFLIGRTVRDWKHDHANARANEQAERWLQARGKL</sequence>
<organism evidence="2 3">
    <name type="scientific">Sphingomonas abaci</name>
    <dbReference type="NCBI Taxonomy" id="237611"/>
    <lineage>
        <taxon>Bacteria</taxon>
        <taxon>Pseudomonadati</taxon>
        <taxon>Pseudomonadota</taxon>
        <taxon>Alphaproteobacteria</taxon>
        <taxon>Sphingomonadales</taxon>
        <taxon>Sphingomonadaceae</taxon>
        <taxon>Sphingomonas</taxon>
    </lineage>
</organism>
<feature type="transmembrane region" description="Helical" evidence="1">
    <location>
        <begin position="6"/>
        <end position="24"/>
    </location>
</feature>
<evidence type="ECO:0000256" key="1">
    <source>
        <dbReference type="SAM" id="Phobius"/>
    </source>
</evidence>
<evidence type="ECO:0000313" key="2">
    <source>
        <dbReference type="EMBL" id="MBB4616895.1"/>
    </source>
</evidence>
<proteinExistence type="predicted"/>
<gene>
    <name evidence="2" type="ORF">GGQ96_001015</name>
</gene>
<protein>
    <submittedName>
        <fullName evidence="2">Uncharacterized protein</fullName>
    </submittedName>
</protein>
<feature type="transmembrane region" description="Helical" evidence="1">
    <location>
        <begin position="60"/>
        <end position="78"/>
    </location>
</feature>
<comment type="caution">
    <text evidence="2">The sequence shown here is derived from an EMBL/GenBank/DDBJ whole genome shotgun (WGS) entry which is preliminary data.</text>
</comment>
<accession>A0A7W7EZ02</accession>
<keyword evidence="3" id="KW-1185">Reference proteome</keyword>
<dbReference type="AlphaFoldDB" id="A0A7W7EZ02"/>
<keyword evidence="1" id="KW-1133">Transmembrane helix</keyword>
<evidence type="ECO:0000313" key="3">
    <source>
        <dbReference type="Proteomes" id="UP000574769"/>
    </source>
</evidence>
<dbReference type="EMBL" id="JACHNY010000002">
    <property type="protein sequence ID" value="MBB4616895.1"/>
    <property type="molecule type" value="Genomic_DNA"/>
</dbReference>
<reference evidence="2 3" key="1">
    <citation type="submission" date="2020-08" db="EMBL/GenBank/DDBJ databases">
        <title>Genomic Encyclopedia of Type Strains, Phase IV (KMG-IV): sequencing the most valuable type-strain genomes for metagenomic binning, comparative biology and taxonomic classification.</title>
        <authorList>
            <person name="Goeker M."/>
        </authorList>
    </citation>
    <scope>NUCLEOTIDE SEQUENCE [LARGE SCALE GENOMIC DNA]</scope>
    <source>
        <strain evidence="2 3">DSM 15867</strain>
    </source>
</reference>
<keyword evidence="1" id="KW-0812">Transmembrane</keyword>
<feature type="transmembrane region" description="Helical" evidence="1">
    <location>
        <begin position="36"/>
        <end position="54"/>
    </location>
</feature>
<dbReference type="Proteomes" id="UP000574769">
    <property type="component" value="Unassembled WGS sequence"/>
</dbReference>
<keyword evidence="1" id="KW-0472">Membrane</keyword>